<gene>
    <name evidence="6" type="ORF">B5F32_06625</name>
    <name evidence="7" type="ORF">DW782_15840</name>
    <name evidence="3" type="ORF">ERS852380_02504</name>
    <name evidence="2" type="ORF">ERS852429_03278</name>
    <name evidence="5" type="ORF">GKD67_07820</name>
    <name evidence="4" type="ORF">PN599_08140</name>
</gene>
<evidence type="ECO:0000313" key="5">
    <source>
        <dbReference type="EMBL" id="MRY93133.1"/>
    </source>
</evidence>
<dbReference type="RefSeq" id="WP_008780172.1">
    <property type="nucleotide sequence ID" value="NZ_CABMKT010000001.1"/>
</dbReference>
<feature type="signal peptide" evidence="1">
    <location>
        <begin position="1"/>
        <end position="19"/>
    </location>
</feature>
<protein>
    <submittedName>
        <fullName evidence="4">Outer membrane beta-barrel protein</fullName>
    </submittedName>
    <submittedName>
        <fullName evidence="7">PorT family protein</fullName>
    </submittedName>
</protein>
<reference evidence="7 11" key="4">
    <citation type="submission" date="2018-08" db="EMBL/GenBank/DDBJ databases">
        <title>A genome reference for cultivated species of the human gut microbiota.</title>
        <authorList>
            <person name="Zou Y."/>
            <person name="Xue W."/>
            <person name="Luo G."/>
        </authorList>
    </citation>
    <scope>NUCLEOTIDE SEQUENCE [LARGE SCALE GENOMIC DNA]</scope>
    <source>
        <strain evidence="7 11">AM30-4</strain>
    </source>
</reference>
<dbReference type="Proteomes" id="UP000095455">
    <property type="component" value="Unassembled WGS sequence"/>
</dbReference>
<feature type="chain" id="PRO_5014251312" evidence="1">
    <location>
        <begin position="20"/>
        <end position="301"/>
    </location>
</feature>
<reference evidence="6" key="3">
    <citation type="journal article" date="2018" name="BMC Genomics">
        <title>Whole genome sequencing and function prediction of 133 gut anaerobes isolated from chicken caecum in pure cultures.</title>
        <authorList>
            <person name="Medvecky M."/>
            <person name="Cejkova D."/>
            <person name="Polansky O."/>
            <person name="Karasova D."/>
            <person name="Kubasova T."/>
            <person name="Cizek A."/>
            <person name="Rychlik I."/>
        </authorList>
    </citation>
    <scope>NUCLEOTIDE SEQUENCE</scope>
    <source>
        <strain evidence="6">An199</strain>
    </source>
</reference>
<name>A0A174FV21_PARDI</name>
<dbReference type="EMBL" id="CYYK01000008">
    <property type="protein sequence ID" value="CUO52708.1"/>
    <property type="molecule type" value="Genomic_DNA"/>
</dbReference>
<dbReference type="Proteomes" id="UP001210126">
    <property type="component" value="Unassembled WGS sequence"/>
</dbReference>
<evidence type="ECO:0000313" key="3">
    <source>
        <dbReference type="EMBL" id="CUO52708.1"/>
    </source>
</evidence>
<dbReference type="EMBL" id="JAQMPJ010000005">
    <property type="protein sequence ID" value="MDB9004969.1"/>
    <property type="molecule type" value="Genomic_DNA"/>
</dbReference>
<proteinExistence type="predicted"/>
<evidence type="ECO:0000313" key="2">
    <source>
        <dbReference type="EMBL" id="CUN28636.1"/>
    </source>
</evidence>
<dbReference type="Proteomes" id="UP000195950">
    <property type="component" value="Unassembled WGS sequence"/>
</dbReference>
<reference evidence="4" key="6">
    <citation type="submission" date="2023-01" db="EMBL/GenBank/DDBJ databases">
        <title>Human gut microbiome strain richness.</title>
        <authorList>
            <person name="Chen-Liaw A."/>
        </authorList>
    </citation>
    <scope>NUCLEOTIDE SEQUENCE</scope>
    <source>
        <strain evidence="4">RTP21484st1_E5_RTP21484_190118</strain>
    </source>
</reference>
<dbReference type="AlphaFoldDB" id="A0A174FV21"/>
<evidence type="ECO:0000256" key="1">
    <source>
        <dbReference type="SAM" id="SignalP"/>
    </source>
</evidence>
<organism evidence="7 11">
    <name type="scientific">Parabacteroides distasonis</name>
    <dbReference type="NCBI Taxonomy" id="823"/>
    <lineage>
        <taxon>Bacteria</taxon>
        <taxon>Pseudomonadati</taxon>
        <taxon>Bacteroidota</taxon>
        <taxon>Bacteroidia</taxon>
        <taxon>Bacteroidales</taxon>
        <taxon>Tannerellaceae</taxon>
        <taxon>Parabacteroides</taxon>
    </lineage>
</organism>
<evidence type="ECO:0000313" key="6">
    <source>
        <dbReference type="EMBL" id="OUP20589.1"/>
    </source>
</evidence>
<evidence type="ECO:0000313" key="4">
    <source>
        <dbReference type="EMBL" id="MDB9004969.1"/>
    </source>
</evidence>
<dbReference type="Proteomes" id="UP000284660">
    <property type="component" value="Unassembled WGS sequence"/>
</dbReference>
<dbReference type="EMBL" id="WKMY01000004">
    <property type="protein sequence ID" value="MRY93133.1"/>
    <property type="molecule type" value="Genomic_DNA"/>
</dbReference>
<dbReference type="EMBL" id="NFJX01000004">
    <property type="protein sequence ID" value="OUP20589.1"/>
    <property type="molecule type" value="Genomic_DNA"/>
</dbReference>
<sequence>MKRILLVLMACFPVIGLMAAEVEPLAGDTIITLERKRIEVKDNGDRMKVRVYEVDEDGDSVDDELIFEGHYRDGQSYERRKHVKSINIPVPTWDKDFNPHWAGFGMGFANFADGSLHVNDVDGVSLRSGNSLEYNLNVLEKAFPFSRYRWAVVIGAGMRWSRYRIDTNEYFKEIDGVTALRPAPESVTLKASKLNITSLTIPLLLEWQPKKRSSEFFLSAGVVGVIKTCSSSKIVYNDASGKKHKEKMDSGMNIRPVTMDFLFQAGWDWIGLYAKYSPIDLFENGKGPKVHPVSIGLQLHL</sequence>
<reference evidence="10" key="2">
    <citation type="submission" date="2017-04" db="EMBL/GenBank/DDBJ databases">
        <title>Function of individual gut microbiota members based on whole genome sequencing of pure cultures obtained from chicken caecum.</title>
        <authorList>
            <person name="Medvecky M."/>
            <person name="Cejkova D."/>
            <person name="Polansky O."/>
            <person name="Karasova D."/>
            <person name="Kubasova T."/>
            <person name="Cizek A."/>
            <person name="Rychlik I."/>
        </authorList>
    </citation>
    <scope>NUCLEOTIDE SEQUENCE [LARGE SCALE GENOMIC DNA]</scope>
    <source>
        <strain evidence="10">An199</strain>
    </source>
</reference>
<evidence type="ECO:0000313" key="7">
    <source>
        <dbReference type="EMBL" id="RHD72766.1"/>
    </source>
</evidence>
<reference evidence="8 9" key="1">
    <citation type="submission" date="2015-09" db="EMBL/GenBank/DDBJ databases">
        <authorList>
            <consortium name="Pathogen Informatics"/>
        </authorList>
    </citation>
    <scope>NUCLEOTIDE SEQUENCE [LARGE SCALE GENOMIC DNA]</scope>
    <source>
        <strain evidence="3 8">2789STDY5608822</strain>
        <strain evidence="2 9">2789STDY5608872</strain>
    </source>
</reference>
<accession>A0A174FV21</accession>
<evidence type="ECO:0000313" key="9">
    <source>
        <dbReference type="Proteomes" id="UP000095591"/>
    </source>
</evidence>
<dbReference type="EMBL" id="QSJN01000010">
    <property type="protein sequence ID" value="RHD72766.1"/>
    <property type="molecule type" value="Genomic_DNA"/>
</dbReference>
<evidence type="ECO:0000313" key="10">
    <source>
        <dbReference type="Proteomes" id="UP000195950"/>
    </source>
</evidence>
<keyword evidence="1" id="KW-0732">Signal</keyword>
<evidence type="ECO:0000313" key="12">
    <source>
        <dbReference type="Proteomes" id="UP000461276"/>
    </source>
</evidence>
<dbReference type="EMBL" id="CYXP01000008">
    <property type="protein sequence ID" value="CUN28636.1"/>
    <property type="molecule type" value="Genomic_DNA"/>
</dbReference>
<reference evidence="5 12" key="5">
    <citation type="journal article" date="2019" name="Nat. Med.">
        <title>A library of human gut bacterial isolates paired with longitudinal multiomics data enables mechanistic microbiome research.</title>
        <authorList>
            <person name="Poyet M."/>
            <person name="Groussin M."/>
            <person name="Gibbons S.M."/>
            <person name="Avila-Pacheco J."/>
            <person name="Jiang X."/>
            <person name="Kearney S.M."/>
            <person name="Perrotta A.R."/>
            <person name="Berdy B."/>
            <person name="Zhao S."/>
            <person name="Lieberman T.D."/>
            <person name="Swanson P.K."/>
            <person name="Smith M."/>
            <person name="Roesemann S."/>
            <person name="Alexander J.E."/>
            <person name="Rich S.A."/>
            <person name="Livny J."/>
            <person name="Vlamakis H."/>
            <person name="Clish C."/>
            <person name="Bullock K."/>
            <person name="Deik A."/>
            <person name="Scott J."/>
            <person name="Pierce K.A."/>
            <person name="Xavier R.J."/>
            <person name="Alm E.J."/>
        </authorList>
    </citation>
    <scope>NUCLEOTIDE SEQUENCE [LARGE SCALE GENOMIC DNA]</scope>
    <source>
        <strain evidence="5 12">BIOML-A9</strain>
    </source>
</reference>
<evidence type="ECO:0000313" key="11">
    <source>
        <dbReference type="Proteomes" id="UP000284660"/>
    </source>
</evidence>
<dbReference type="Proteomes" id="UP000095591">
    <property type="component" value="Unassembled WGS sequence"/>
</dbReference>
<dbReference type="Proteomes" id="UP000461276">
    <property type="component" value="Unassembled WGS sequence"/>
</dbReference>
<evidence type="ECO:0000313" key="8">
    <source>
        <dbReference type="Proteomes" id="UP000095455"/>
    </source>
</evidence>